<proteinExistence type="predicted"/>
<dbReference type="GO" id="GO:0006355">
    <property type="term" value="P:regulation of DNA-templated transcription"/>
    <property type="evidence" value="ECO:0007669"/>
    <property type="project" value="InterPro"/>
</dbReference>
<dbReference type="SUPFAM" id="SSF46689">
    <property type="entry name" value="Homeodomain-like"/>
    <property type="match status" value="1"/>
</dbReference>
<dbReference type="Pfam" id="PF02954">
    <property type="entry name" value="HTH_8"/>
    <property type="match status" value="1"/>
</dbReference>
<name>A0A975GHW1_9BACT</name>
<dbReference type="PANTHER" id="PTHR32071:SF117">
    <property type="entry name" value="PTS-DEPENDENT DIHYDROXYACETONE KINASE OPERON REGULATORY PROTEIN-RELATED"/>
    <property type="match status" value="1"/>
</dbReference>
<dbReference type="Gene3D" id="3.40.50.300">
    <property type="entry name" value="P-loop containing nucleotide triphosphate hydrolases"/>
    <property type="match status" value="1"/>
</dbReference>
<dbReference type="PROSITE" id="PS00675">
    <property type="entry name" value="SIGMA54_INTERACT_1"/>
    <property type="match status" value="1"/>
</dbReference>
<dbReference type="PANTHER" id="PTHR32071">
    <property type="entry name" value="TRANSCRIPTIONAL REGULATORY PROTEIN"/>
    <property type="match status" value="1"/>
</dbReference>
<evidence type="ECO:0000256" key="3">
    <source>
        <dbReference type="ARBA" id="ARBA00023015"/>
    </source>
</evidence>
<dbReference type="InterPro" id="IPR025944">
    <property type="entry name" value="Sigma_54_int_dom_CS"/>
</dbReference>
<accession>A0A975GHW1</accession>
<evidence type="ECO:0000256" key="5">
    <source>
        <dbReference type="ARBA" id="ARBA00023159"/>
    </source>
</evidence>
<feature type="domain" description="Sigma-54 factor interaction" evidence="7">
    <location>
        <begin position="196"/>
        <end position="426"/>
    </location>
</feature>
<dbReference type="EMBL" id="CP061799">
    <property type="protein sequence ID" value="QTA81133.1"/>
    <property type="molecule type" value="Genomic_DNA"/>
</dbReference>
<organism evidence="8 9">
    <name type="scientific">Desulfonema limicola</name>
    <dbReference type="NCBI Taxonomy" id="45656"/>
    <lineage>
        <taxon>Bacteria</taxon>
        <taxon>Pseudomonadati</taxon>
        <taxon>Thermodesulfobacteriota</taxon>
        <taxon>Desulfobacteria</taxon>
        <taxon>Desulfobacterales</taxon>
        <taxon>Desulfococcaceae</taxon>
        <taxon>Desulfonema</taxon>
    </lineage>
</organism>
<dbReference type="SUPFAM" id="SSF52540">
    <property type="entry name" value="P-loop containing nucleoside triphosphate hydrolases"/>
    <property type="match status" value="1"/>
</dbReference>
<keyword evidence="1" id="KW-0547">Nucleotide-binding</keyword>
<dbReference type="SUPFAM" id="SSF55781">
    <property type="entry name" value="GAF domain-like"/>
    <property type="match status" value="1"/>
</dbReference>
<dbReference type="Proteomes" id="UP000663720">
    <property type="component" value="Chromosome"/>
</dbReference>
<dbReference type="InterPro" id="IPR003593">
    <property type="entry name" value="AAA+_ATPase"/>
</dbReference>
<dbReference type="AlphaFoldDB" id="A0A975GHW1"/>
<keyword evidence="3" id="KW-0805">Transcription regulation</keyword>
<evidence type="ECO:0000313" key="9">
    <source>
        <dbReference type="Proteomes" id="UP000663720"/>
    </source>
</evidence>
<evidence type="ECO:0000256" key="1">
    <source>
        <dbReference type="ARBA" id="ARBA00022741"/>
    </source>
</evidence>
<dbReference type="InterPro" id="IPR025943">
    <property type="entry name" value="Sigma_54_int_dom_ATP-bd_2"/>
</dbReference>
<gene>
    <name evidence="8" type="ORF">dnl_34620</name>
</gene>
<dbReference type="InterPro" id="IPR058031">
    <property type="entry name" value="AAA_lid_NorR"/>
</dbReference>
<dbReference type="PROSITE" id="PS50045">
    <property type="entry name" value="SIGMA54_INTERACT_4"/>
    <property type="match status" value="1"/>
</dbReference>
<dbReference type="Gene3D" id="1.10.10.60">
    <property type="entry name" value="Homeodomain-like"/>
    <property type="match status" value="1"/>
</dbReference>
<dbReference type="Gene3D" id="3.30.450.40">
    <property type="match status" value="1"/>
</dbReference>
<dbReference type="PROSITE" id="PS00688">
    <property type="entry name" value="SIGMA54_INTERACT_3"/>
    <property type="match status" value="1"/>
</dbReference>
<dbReference type="InterPro" id="IPR025662">
    <property type="entry name" value="Sigma_54_int_dom_ATP-bd_1"/>
</dbReference>
<dbReference type="Gene3D" id="1.10.8.60">
    <property type="match status" value="1"/>
</dbReference>
<dbReference type="PROSITE" id="PS00676">
    <property type="entry name" value="SIGMA54_INTERACT_2"/>
    <property type="match status" value="1"/>
</dbReference>
<dbReference type="InterPro" id="IPR002078">
    <property type="entry name" value="Sigma_54_int"/>
</dbReference>
<dbReference type="InterPro" id="IPR009057">
    <property type="entry name" value="Homeodomain-like_sf"/>
</dbReference>
<dbReference type="GO" id="GO:0043565">
    <property type="term" value="F:sequence-specific DNA binding"/>
    <property type="evidence" value="ECO:0007669"/>
    <property type="project" value="InterPro"/>
</dbReference>
<reference evidence="8" key="1">
    <citation type="journal article" date="2021" name="Microb. Physiol.">
        <title>Proteogenomic Insights into the Physiology of Marine, Sulfate-Reducing, Filamentous Desulfonema limicola and Desulfonema magnum.</title>
        <authorList>
            <person name="Schnaars V."/>
            <person name="Wohlbrand L."/>
            <person name="Scheve S."/>
            <person name="Hinrichs C."/>
            <person name="Reinhardt R."/>
            <person name="Rabus R."/>
        </authorList>
    </citation>
    <scope>NUCLEOTIDE SEQUENCE</scope>
    <source>
        <strain evidence="8">5ac10</strain>
    </source>
</reference>
<keyword evidence="4" id="KW-0238">DNA-binding</keyword>
<dbReference type="KEGG" id="dli:dnl_34620"/>
<sequence length="522" mass="58720">MKTDTDFFFRKATLLICSSLDIEVSLWRCREFISKYIPADEIYLNIYEPSIGGLRYIARADEAGCEKMEKNIKLPSDLIKSIESGQRLQDYLIINKPENDPMGRIISSEMNLKNTSFIALRLRIEGHRLGVIDLFAQGKDRFTSEHAKLFSLLKEPFAIAMSNALKHQEVVQLKEQLISDNRYLHNELISKSGDEVIGAGSGLKGVMEKVGQIAHLKNTILILGETGAGKEVIANAIHCYSLRKNQPFIKVNCGAIPENLIDSELFGHEKGAFTGAVSQKRGLFERASKGTIFLDEIGELPSWAQIRLLRVLQTQEIERVGGSPPIKLDIRVIAATHRDLNKMVLQGDFREDLWFRINAFPIHIPALRMRPNDIPMLVEHFIKKKSKELGIHKIPAIAPEALDRLLKHHWPGNVRELENAVERALIQHRSGPLFFNQLMDYEDNGGSAIPLKHKLSSMNLDEIIKACIEQVLSMTNGRINGPKGAAKILGVHPNTLRHRMKKLGINFGKVSLLAILIRHALS</sequence>
<dbReference type="CDD" id="cd00009">
    <property type="entry name" value="AAA"/>
    <property type="match status" value="1"/>
</dbReference>
<evidence type="ECO:0000256" key="6">
    <source>
        <dbReference type="ARBA" id="ARBA00023163"/>
    </source>
</evidence>
<keyword evidence="6" id="KW-0804">Transcription</keyword>
<evidence type="ECO:0000256" key="4">
    <source>
        <dbReference type="ARBA" id="ARBA00023125"/>
    </source>
</evidence>
<dbReference type="InterPro" id="IPR027417">
    <property type="entry name" value="P-loop_NTPase"/>
</dbReference>
<keyword evidence="2" id="KW-0067">ATP-binding</keyword>
<dbReference type="GO" id="GO:0005524">
    <property type="term" value="F:ATP binding"/>
    <property type="evidence" value="ECO:0007669"/>
    <property type="project" value="UniProtKB-KW"/>
</dbReference>
<evidence type="ECO:0000259" key="7">
    <source>
        <dbReference type="PROSITE" id="PS50045"/>
    </source>
</evidence>
<protein>
    <submittedName>
        <fullName evidence="8">Sigma-54 interaction domain-containing protein</fullName>
    </submittedName>
</protein>
<dbReference type="SMART" id="SM00382">
    <property type="entry name" value="AAA"/>
    <property type="match status" value="1"/>
</dbReference>
<dbReference type="InterPro" id="IPR029016">
    <property type="entry name" value="GAF-like_dom_sf"/>
</dbReference>
<keyword evidence="5" id="KW-0010">Activator</keyword>
<dbReference type="InterPro" id="IPR002197">
    <property type="entry name" value="HTH_Fis"/>
</dbReference>
<dbReference type="FunFam" id="3.40.50.300:FF:000006">
    <property type="entry name" value="DNA-binding transcriptional regulator NtrC"/>
    <property type="match status" value="1"/>
</dbReference>
<dbReference type="Pfam" id="PF25601">
    <property type="entry name" value="AAA_lid_14"/>
    <property type="match status" value="1"/>
</dbReference>
<evidence type="ECO:0000256" key="2">
    <source>
        <dbReference type="ARBA" id="ARBA00022840"/>
    </source>
</evidence>
<evidence type="ECO:0000313" key="8">
    <source>
        <dbReference type="EMBL" id="QTA81133.1"/>
    </source>
</evidence>
<keyword evidence="9" id="KW-1185">Reference proteome</keyword>
<dbReference type="RefSeq" id="WP_207687202.1">
    <property type="nucleotide sequence ID" value="NZ_CP061799.1"/>
</dbReference>
<dbReference type="Pfam" id="PF00158">
    <property type="entry name" value="Sigma54_activat"/>
    <property type="match status" value="1"/>
</dbReference>